<accession>A0A1F5V0G6</accession>
<dbReference type="Pfam" id="PF09413">
    <property type="entry name" value="DUF2007"/>
    <property type="match status" value="1"/>
</dbReference>
<feature type="domain" description="DUF2007" evidence="2">
    <location>
        <begin position="1"/>
        <end position="67"/>
    </location>
</feature>
<reference evidence="3 4" key="1">
    <citation type="journal article" date="2016" name="Nat. Commun.">
        <title>Thousands of microbial genomes shed light on interconnected biogeochemical processes in an aquifer system.</title>
        <authorList>
            <person name="Anantharaman K."/>
            <person name="Brown C.T."/>
            <person name="Hug L.A."/>
            <person name="Sharon I."/>
            <person name="Castelle C.J."/>
            <person name="Probst A.J."/>
            <person name="Thomas B.C."/>
            <person name="Singh A."/>
            <person name="Wilkins M.J."/>
            <person name="Karaoz U."/>
            <person name="Brodie E.L."/>
            <person name="Williams K.H."/>
            <person name="Hubbard S.S."/>
            <person name="Banfield J.F."/>
        </authorList>
    </citation>
    <scope>NUCLEOTIDE SEQUENCE [LARGE SCALE GENOMIC DNA]</scope>
    <source>
        <strain evidence="4">RBG_16_55_9</strain>
    </source>
</reference>
<proteinExistence type="predicted"/>
<evidence type="ECO:0000256" key="1">
    <source>
        <dbReference type="SAM" id="MobiDB-lite"/>
    </source>
</evidence>
<evidence type="ECO:0000313" key="3">
    <source>
        <dbReference type="EMBL" id="OGF56912.1"/>
    </source>
</evidence>
<evidence type="ECO:0000259" key="2">
    <source>
        <dbReference type="Pfam" id="PF09413"/>
    </source>
</evidence>
<dbReference type="Gene3D" id="3.30.70.790">
    <property type="entry name" value="UreE, C-terminal domain"/>
    <property type="match status" value="1"/>
</dbReference>
<gene>
    <name evidence="3" type="ORF">A2Z21_07360</name>
</gene>
<dbReference type="AlphaFoldDB" id="A0A1F5V0G6"/>
<dbReference type="STRING" id="1817864.A2Z21_07360"/>
<dbReference type="InterPro" id="IPR018551">
    <property type="entry name" value="DUF2007"/>
</dbReference>
<evidence type="ECO:0000313" key="4">
    <source>
        <dbReference type="Proteomes" id="UP000179157"/>
    </source>
</evidence>
<comment type="caution">
    <text evidence="3">The sequence shown here is derived from an EMBL/GenBank/DDBJ whole genome shotgun (WGS) entry which is preliminary data.</text>
</comment>
<dbReference type="EMBL" id="MFGX01000023">
    <property type="protein sequence ID" value="OGF56912.1"/>
    <property type="molecule type" value="Genomic_DNA"/>
</dbReference>
<organism evidence="3 4">
    <name type="scientific">Fraserbacteria sp. (strain RBG_16_55_9)</name>
    <dbReference type="NCBI Taxonomy" id="1817864"/>
    <lineage>
        <taxon>Bacteria</taxon>
        <taxon>Candidatus Fraseribacteriota</taxon>
    </lineage>
</organism>
<name>A0A1F5V0G6_FRAXR</name>
<feature type="region of interest" description="Disordered" evidence="1">
    <location>
        <begin position="65"/>
        <end position="84"/>
    </location>
</feature>
<sequence>MKRVYVAESPQEAHLVKEFLEANGISAVVEGQHLQAVMGGIPIPDTYPWVSVSEEDYDEAKALIAQASAADQPSSDSSSNNVSG</sequence>
<dbReference type="InterPro" id="IPR011322">
    <property type="entry name" value="N-reg_PII-like_a/b"/>
</dbReference>
<dbReference type="SUPFAM" id="SSF54913">
    <property type="entry name" value="GlnB-like"/>
    <property type="match status" value="1"/>
</dbReference>
<dbReference type="Proteomes" id="UP000179157">
    <property type="component" value="Unassembled WGS sequence"/>
</dbReference>
<protein>
    <recommendedName>
        <fullName evidence="2">DUF2007 domain-containing protein</fullName>
    </recommendedName>
</protein>